<feature type="region of interest" description="Disordered" evidence="1">
    <location>
        <begin position="51"/>
        <end position="77"/>
    </location>
</feature>
<gene>
    <name evidence="2" type="ORF">K460DRAFT_366541</name>
</gene>
<evidence type="ECO:0000256" key="1">
    <source>
        <dbReference type="SAM" id="MobiDB-lite"/>
    </source>
</evidence>
<dbReference type="OrthoDB" id="5429780at2759"/>
<accession>A0A9P4GIE4</accession>
<evidence type="ECO:0000313" key="2">
    <source>
        <dbReference type="EMBL" id="KAF1845695.1"/>
    </source>
</evidence>
<dbReference type="RefSeq" id="XP_040788258.1">
    <property type="nucleotide sequence ID" value="XM_040933397.1"/>
</dbReference>
<proteinExistence type="predicted"/>
<sequence>MDAAGIKPSMRDAIMDPQHNLIRLTQPLSGWLFEILDIYFRYLKTNQGSLTTLEPSEPSEPPKLQLRGGAGENSAPPVPAKHVALYRSTELSYVERCVAEDGTIRGFLDMQPHYRSDFAKRGGLYIGCDYWTAKYHAT</sequence>
<dbReference type="EMBL" id="ML976616">
    <property type="protein sequence ID" value="KAF1845695.1"/>
    <property type="molecule type" value="Genomic_DNA"/>
</dbReference>
<dbReference type="Proteomes" id="UP000800039">
    <property type="component" value="Unassembled WGS sequence"/>
</dbReference>
<protein>
    <submittedName>
        <fullName evidence="2">Uncharacterized protein</fullName>
    </submittedName>
</protein>
<reference evidence="2" key="1">
    <citation type="submission" date="2020-01" db="EMBL/GenBank/DDBJ databases">
        <authorList>
            <consortium name="DOE Joint Genome Institute"/>
            <person name="Haridas S."/>
            <person name="Albert R."/>
            <person name="Binder M."/>
            <person name="Bloem J."/>
            <person name="Labutti K."/>
            <person name="Salamov A."/>
            <person name="Andreopoulos B."/>
            <person name="Baker S.E."/>
            <person name="Barry K."/>
            <person name="Bills G."/>
            <person name="Bluhm B.H."/>
            <person name="Cannon C."/>
            <person name="Castanera R."/>
            <person name="Culley D.E."/>
            <person name="Daum C."/>
            <person name="Ezra D."/>
            <person name="Gonzalez J.B."/>
            <person name="Henrissat B."/>
            <person name="Kuo A."/>
            <person name="Liang C."/>
            <person name="Lipzen A."/>
            <person name="Lutzoni F."/>
            <person name="Magnuson J."/>
            <person name="Mondo S."/>
            <person name="Nolan M."/>
            <person name="Ohm R."/>
            <person name="Pangilinan J."/>
            <person name="Park H.-J."/>
            <person name="Ramirez L."/>
            <person name="Alfaro M."/>
            <person name="Sun H."/>
            <person name="Tritt A."/>
            <person name="Yoshinaga Y."/>
            <person name="Zwiers L.-H."/>
            <person name="Turgeon B.G."/>
            <person name="Goodwin S.B."/>
            <person name="Spatafora J.W."/>
            <person name="Crous P.W."/>
            <person name="Grigoriev I.V."/>
        </authorList>
    </citation>
    <scope>NUCLEOTIDE SEQUENCE</scope>
    <source>
        <strain evidence="2">CBS 394.84</strain>
    </source>
</reference>
<dbReference type="GeneID" id="63850648"/>
<evidence type="ECO:0000313" key="3">
    <source>
        <dbReference type="Proteomes" id="UP000800039"/>
    </source>
</evidence>
<keyword evidence="3" id="KW-1185">Reference proteome</keyword>
<comment type="caution">
    <text evidence="2">The sequence shown here is derived from an EMBL/GenBank/DDBJ whole genome shotgun (WGS) entry which is preliminary data.</text>
</comment>
<dbReference type="AlphaFoldDB" id="A0A9P4GIE4"/>
<name>A0A9P4GIE4_9PLEO</name>
<organism evidence="2 3">
    <name type="scientific">Cucurbitaria berberidis CBS 394.84</name>
    <dbReference type="NCBI Taxonomy" id="1168544"/>
    <lineage>
        <taxon>Eukaryota</taxon>
        <taxon>Fungi</taxon>
        <taxon>Dikarya</taxon>
        <taxon>Ascomycota</taxon>
        <taxon>Pezizomycotina</taxon>
        <taxon>Dothideomycetes</taxon>
        <taxon>Pleosporomycetidae</taxon>
        <taxon>Pleosporales</taxon>
        <taxon>Pleosporineae</taxon>
        <taxon>Cucurbitariaceae</taxon>
        <taxon>Cucurbitaria</taxon>
    </lineage>
</organism>